<evidence type="ECO:0000256" key="8">
    <source>
        <dbReference type="ARBA" id="ARBA00022989"/>
    </source>
</evidence>
<evidence type="ECO:0000256" key="3">
    <source>
        <dbReference type="ARBA" id="ARBA00022473"/>
    </source>
</evidence>
<dbReference type="CDD" id="cd15034">
    <property type="entry name" value="7tmF_FZD1_2_7-like"/>
    <property type="match status" value="1"/>
</dbReference>
<dbReference type="Pfam" id="PF01392">
    <property type="entry name" value="Fz"/>
    <property type="match status" value="1"/>
</dbReference>
<dbReference type="PANTHER" id="PTHR11309:SF47">
    <property type="entry name" value="FRIZZLED"/>
    <property type="match status" value="1"/>
</dbReference>
<dbReference type="PRINTS" id="PR00489">
    <property type="entry name" value="FRIZZLED"/>
</dbReference>
<name>F4WVJ7_ACREC</name>
<dbReference type="GO" id="GO:0005886">
    <property type="term" value="C:plasma membrane"/>
    <property type="evidence" value="ECO:0007669"/>
    <property type="project" value="UniProtKB-SubCell"/>
</dbReference>
<dbReference type="PANTHER" id="PTHR11309">
    <property type="entry name" value="FRIZZLED"/>
    <property type="match status" value="1"/>
</dbReference>
<dbReference type="SMART" id="SM00063">
    <property type="entry name" value="FRI"/>
    <property type="match status" value="1"/>
</dbReference>
<keyword evidence="12" id="KW-0325">Glycoprotein</keyword>
<evidence type="ECO:0000256" key="2">
    <source>
        <dbReference type="ARBA" id="ARBA00008077"/>
    </source>
</evidence>
<dbReference type="CDD" id="cd07458">
    <property type="entry name" value="CRD_FZ1_like"/>
    <property type="match status" value="1"/>
</dbReference>
<feature type="transmembrane region" description="Helical" evidence="14">
    <location>
        <begin position="427"/>
        <end position="455"/>
    </location>
</feature>
<feature type="transmembrane region" description="Helical" evidence="14">
    <location>
        <begin position="545"/>
        <end position="565"/>
    </location>
</feature>
<feature type="disulfide bond" evidence="13">
    <location>
        <begin position="49"/>
        <end position="95"/>
    </location>
</feature>
<dbReference type="SUPFAM" id="SSF63501">
    <property type="entry name" value="Frizzled cysteine-rich domain"/>
    <property type="match status" value="1"/>
</dbReference>
<dbReference type="FunCoup" id="F4WVJ7">
    <property type="interactions" value="390"/>
</dbReference>
<comment type="caution">
    <text evidence="13">Lacks conserved residue(s) required for the propagation of feature annotation.</text>
</comment>
<dbReference type="GO" id="GO:0017147">
    <property type="term" value="F:Wnt-protein binding"/>
    <property type="evidence" value="ECO:0007669"/>
    <property type="project" value="TreeGrafter"/>
</dbReference>
<keyword evidence="9 14" id="KW-0472">Membrane</keyword>
<keyword evidence="4" id="KW-1003">Cell membrane</keyword>
<keyword evidence="8 14" id="KW-1133">Transmembrane helix</keyword>
<evidence type="ECO:0000256" key="9">
    <source>
        <dbReference type="ARBA" id="ARBA00023136"/>
    </source>
</evidence>
<dbReference type="InterPro" id="IPR000539">
    <property type="entry name" value="Frizzled/Smoothened_7TM"/>
</dbReference>
<feature type="transmembrane region" description="Helical" evidence="14">
    <location>
        <begin position="476"/>
        <end position="499"/>
    </location>
</feature>
<evidence type="ECO:0000256" key="4">
    <source>
        <dbReference type="ARBA" id="ARBA00022475"/>
    </source>
</evidence>
<dbReference type="InParanoid" id="F4WVJ7"/>
<dbReference type="eggNOG" id="KOG3577">
    <property type="taxonomic scope" value="Eukaryota"/>
</dbReference>
<comment type="similarity">
    <text evidence="2">Belongs to the G-protein coupled receptor Fz/Smo family.</text>
</comment>
<dbReference type="GO" id="GO:0060070">
    <property type="term" value="P:canonical Wnt signaling pathway"/>
    <property type="evidence" value="ECO:0007669"/>
    <property type="project" value="TreeGrafter"/>
</dbReference>
<dbReference type="Pfam" id="PF01534">
    <property type="entry name" value="Frizzled"/>
    <property type="match status" value="1"/>
</dbReference>
<evidence type="ECO:0000256" key="7">
    <source>
        <dbReference type="ARBA" id="ARBA00022729"/>
    </source>
</evidence>
<evidence type="ECO:0000313" key="19">
    <source>
        <dbReference type="Proteomes" id="UP000007755"/>
    </source>
</evidence>
<dbReference type="PROSITE" id="PS50261">
    <property type="entry name" value="G_PROTEIN_RECEP_F2_4"/>
    <property type="match status" value="1"/>
</dbReference>
<sequence>MLRMMMISAFLSGVVTVTAALHSSTALNGGIGDPLAHHGRCEPITINLCMNIPYNETIMPNLMNHQKQEDAGQEVHQYMPLVKMKCSPDLRFFLCTVYAPVCTIIEKAIPPCRSLCESARSGCEELMNSFGFMWPEALECSKMPENDGTELCVGTNETTTRQEPVPISPPARMPMAEFQPTWNEGLKPHGGKGVGKGNGNNFMMGARDFGFVCPMQFKIPHGLGYSLKVGDKVEPDCGAPCDGMFFTERQRRFSRIWVGTWASICAASCFFTFLTFLIDTDRFRYPERPIIFLSVCYLMVALVYVIGWAAGNSISCREPFPSPPSIRLQMASTITQGTKHELCTVLFMILYFFGMASSIWWVILTLTWFLAAGLKWGHEAIETNSQYFHLAAWAAPAVKTVTILAMGKVEGDILSGVCYVGLWNVEALRGFVLAPLCVYLLLGTGFLLAGFVSLFRIRTVMKHDGTKTDKLEKLMIRIGIFSVLYIVPALVVIACLFYEQAYFDQWMLTWNLEMCSRPGLQVLYSLPCPQGERIRDLGRKPDFEIFMIKYLMAMIVGITSSFWVWSKKTLTSWQQFFHHIRGHRTEAYV</sequence>
<dbReference type="OrthoDB" id="10053709at2759"/>
<keyword evidence="11" id="KW-0675">Receptor</keyword>
<feature type="chain" id="PRO_5003318963" evidence="15">
    <location>
        <begin position="21"/>
        <end position="589"/>
    </location>
</feature>
<keyword evidence="5" id="KW-0879">Wnt signaling pathway</keyword>
<feature type="disulfide bond" evidence="13">
    <location>
        <begin position="41"/>
        <end position="102"/>
    </location>
</feature>
<dbReference type="KEGG" id="aec:105149687"/>
<dbReference type="Proteomes" id="UP000007755">
    <property type="component" value="Unassembled WGS sequence"/>
</dbReference>
<dbReference type="Gene3D" id="1.20.1070.10">
    <property type="entry name" value="Rhodopsin 7-helix transmembrane proteins"/>
    <property type="match status" value="1"/>
</dbReference>
<feature type="transmembrane region" description="Helical" evidence="14">
    <location>
        <begin position="256"/>
        <end position="278"/>
    </location>
</feature>
<feature type="transmembrane region" description="Helical" evidence="14">
    <location>
        <begin position="349"/>
        <end position="374"/>
    </location>
</feature>
<evidence type="ECO:0000256" key="1">
    <source>
        <dbReference type="ARBA" id="ARBA00004651"/>
    </source>
</evidence>
<dbReference type="InterPro" id="IPR020067">
    <property type="entry name" value="Frizzled_dom"/>
</dbReference>
<dbReference type="InterPro" id="IPR017981">
    <property type="entry name" value="GPCR_2-like_7TM"/>
</dbReference>
<dbReference type="InterPro" id="IPR015526">
    <property type="entry name" value="Frizzled/SFRP"/>
</dbReference>
<evidence type="ECO:0000256" key="14">
    <source>
        <dbReference type="SAM" id="Phobius"/>
    </source>
</evidence>
<keyword evidence="10 13" id="KW-1015">Disulfide bond</keyword>
<gene>
    <name evidence="18" type="ORF">G5I_09937</name>
</gene>
<dbReference type="Gene3D" id="1.10.2000.10">
    <property type="entry name" value="Frizzled cysteine-rich domain"/>
    <property type="match status" value="1"/>
</dbReference>
<dbReference type="PROSITE" id="PS50038">
    <property type="entry name" value="FZ"/>
    <property type="match status" value="1"/>
</dbReference>
<dbReference type="STRING" id="103372.F4WVJ7"/>
<evidence type="ECO:0000256" key="6">
    <source>
        <dbReference type="ARBA" id="ARBA00022692"/>
    </source>
</evidence>
<dbReference type="GO" id="GO:0042813">
    <property type="term" value="F:Wnt receptor activity"/>
    <property type="evidence" value="ECO:0007669"/>
    <property type="project" value="TreeGrafter"/>
</dbReference>
<dbReference type="AlphaFoldDB" id="F4WVJ7"/>
<dbReference type="FunFam" id="1.10.2000.10:FF:000016">
    <property type="entry name" value="Frizzled"/>
    <property type="match status" value="1"/>
</dbReference>
<feature type="transmembrane region" description="Helical" evidence="14">
    <location>
        <begin position="290"/>
        <end position="310"/>
    </location>
</feature>
<evidence type="ECO:0000259" key="16">
    <source>
        <dbReference type="PROSITE" id="PS50038"/>
    </source>
</evidence>
<keyword evidence="3" id="KW-0217">Developmental protein</keyword>
<proteinExistence type="inferred from homology"/>
<evidence type="ECO:0000256" key="11">
    <source>
        <dbReference type="ARBA" id="ARBA00023170"/>
    </source>
</evidence>
<evidence type="ECO:0000259" key="17">
    <source>
        <dbReference type="PROSITE" id="PS50261"/>
    </source>
</evidence>
<feature type="domain" description="FZ" evidence="16">
    <location>
        <begin position="36"/>
        <end position="155"/>
    </location>
</feature>
<feature type="domain" description="G-protein coupled receptors family 2 profile 2" evidence="17">
    <location>
        <begin position="254"/>
        <end position="572"/>
    </location>
</feature>
<feature type="disulfide bond" evidence="13">
    <location>
        <begin position="116"/>
        <end position="140"/>
    </location>
</feature>
<feature type="signal peptide" evidence="15">
    <location>
        <begin position="1"/>
        <end position="20"/>
    </location>
</feature>
<dbReference type="SMART" id="SM01330">
    <property type="entry name" value="Frizzled"/>
    <property type="match status" value="1"/>
</dbReference>
<dbReference type="InterPro" id="IPR036790">
    <property type="entry name" value="Frizzled_dom_sf"/>
</dbReference>
<accession>F4WVJ7</accession>
<organism evidence="19">
    <name type="scientific">Acromyrmex echinatior</name>
    <name type="common">Panamanian leafcutter ant</name>
    <name type="synonym">Acromyrmex octospinosus echinatior</name>
    <dbReference type="NCBI Taxonomy" id="103372"/>
    <lineage>
        <taxon>Eukaryota</taxon>
        <taxon>Metazoa</taxon>
        <taxon>Ecdysozoa</taxon>
        <taxon>Arthropoda</taxon>
        <taxon>Hexapoda</taxon>
        <taxon>Insecta</taxon>
        <taxon>Pterygota</taxon>
        <taxon>Neoptera</taxon>
        <taxon>Endopterygota</taxon>
        <taxon>Hymenoptera</taxon>
        <taxon>Apocrita</taxon>
        <taxon>Aculeata</taxon>
        <taxon>Formicoidea</taxon>
        <taxon>Formicidae</taxon>
        <taxon>Myrmicinae</taxon>
        <taxon>Acromyrmex</taxon>
    </lineage>
</organism>
<protein>
    <submittedName>
        <fullName evidence="18">Frizzled-7-B</fullName>
    </submittedName>
</protein>
<evidence type="ECO:0000256" key="10">
    <source>
        <dbReference type="ARBA" id="ARBA00023157"/>
    </source>
</evidence>
<keyword evidence="7 15" id="KW-0732">Signal</keyword>
<evidence type="ECO:0000256" key="15">
    <source>
        <dbReference type="SAM" id="SignalP"/>
    </source>
</evidence>
<keyword evidence="6 14" id="KW-0812">Transmembrane</keyword>
<dbReference type="GO" id="GO:0035567">
    <property type="term" value="P:non-canonical Wnt signaling pathway"/>
    <property type="evidence" value="ECO:0007669"/>
    <property type="project" value="TreeGrafter"/>
</dbReference>
<reference evidence="18" key="1">
    <citation type="submission" date="2011-02" db="EMBL/GenBank/DDBJ databases">
        <title>The genome of the leaf-cutting ant Acromyrmex echinatior suggests key adaptations to social evolution and fungus farming.</title>
        <authorList>
            <person name="Nygaard S."/>
            <person name="Zhang G."/>
        </authorList>
    </citation>
    <scope>NUCLEOTIDE SEQUENCE</scope>
</reference>
<keyword evidence="19" id="KW-1185">Reference proteome</keyword>
<dbReference type="EMBL" id="GL888387">
    <property type="protein sequence ID" value="EGI61818.1"/>
    <property type="molecule type" value="Genomic_DNA"/>
</dbReference>
<evidence type="ECO:0000256" key="12">
    <source>
        <dbReference type="ARBA" id="ARBA00023180"/>
    </source>
</evidence>
<dbReference type="OMA" id="VPDHGYC"/>
<comment type="subcellular location">
    <subcellularLocation>
        <location evidence="1">Cell membrane</location>
        <topology evidence="1">Multi-pass membrane protein</topology>
    </subcellularLocation>
</comment>
<evidence type="ECO:0000256" key="13">
    <source>
        <dbReference type="PROSITE-ProRule" id="PRU00090"/>
    </source>
</evidence>
<evidence type="ECO:0000256" key="5">
    <source>
        <dbReference type="ARBA" id="ARBA00022687"/>
    </source>
</evidence>
<evidence type="ECO:0000313" key="18">
    <source>
        <dbReference type="EMBL" id="EGI61818.1"/>
    </source>
</evidence>